<reference evidence="1" key="1">
    <citation type="journal article" date="2015" name="Nature">
        <title>Complex archaea that bridge the gap between prokaryotes and eukaryotes.</title>
        <authorList>
            <person name="Spang A."/>
            <person name="Saw J.H."/>
            <person name="Jorgensen S.L."/>
            <person name="Zaremba-Niedzwiedzka K."/>
            <person name="Martijn J."/>
            <person name="Lind A.E."/>
            <person name="van Eijk R."/>
            <person name="Schleper C."/>
            <person name="Guy L."/>
            <person name="Ettema T.J."/>
        </authorList>
    </citation>
    <scope>NUCLEOTIDE SEQUENCE</scope>
</reference>
<proteinExistence type="predicted"/>
<protein>
    <recommendedName>
        <fullName evidence="2">PD-(D/E)XK endonuclease-like domain-containing protein</fullName>
    </recommendedName>
</protein>
<name>A0A0F9EM69_9ZZZZ</name>
<gene>
    <name evidence="1" type="ORF">LCGC14_2349920</name>
</gene>
<dbReference type="AlphaFoldDB" id="A0A0F9EM69"/>
<evidence type="ECO:0008006" key="2">
    <source>
        <dbReference type="Google" id="ProtNLM"/>
    </source>
</evidence>
<sequence length="242" mass="28995">MFKIKQKLYVHQNILYPFNWNKLHHREKYNQITSNREELNKLNEHFKRIYHGMIPNNLFNSRNLPRISQFKIKGIKSAFIRSFSKKLIRMDKIQSHDSNSRLPQYVQKVMENYKTNKFPKGPGHEPILKNILIKDKDSIAIEVPIWNEINDKVITGHIDLLQIENDIIKVIDYKPEGNFLLSLPQVAMYGYLLKSMLNIKKLKCISFNKKEAWEYDPKILFVDIKDFLISHRIDKRPWEKFL</sequence>
<organism evidence="1">
    <name type="scientific">marine sediment metagenome</name>
    <dbReference type="NCBI Taxonomy" id="412755"/>
    <lineage>
        <taxon>unclassified sequences</taxon>
        <taxon>metagenomes</taxon>
        <taxon>ecological metagenomes</taxon>
    </lineage>
</organism>
<dbReference type="EMBL" id="LAZR01034189">
    <property type="protein sequence ID" value="KKL46010.1"/>
    <property type="molecule type" value="Genomic_DNA"/>
</dbReference>
<accession>A0A0F9EM69</accession>
<comment type="caution">
    <text evidence="1">The sequence shown here is derived from an EMBL/GenBank/DDBJ whole genome shotgun (WGS) entry which is preliminary data.</text>
</comment>
<evidence type="ECO:0000313" key="1">
    <source>
        <dbReference type="EMBL" id="KKL46010.1"/>
    </source>
</evidence>